<organism evidence="7 8">
    <name type="scientific">Solidesulfovibrio fructosivorans JJ]</name>
    <dbReference type="NCBI Taxonomy" id="596151"/>
    <lineage>
        <taxon>Bacteria</taxon>
        <taxon>Pseudomonadati</taxon>
        <taxon>Thermodesulfobacteriota</taxon>
        <taxon>Desulfovibrionia</taxon>
        <taxon>Desulfovibrionales</taxon>
        <taxon>Desulfovibrionaceae</taxon>
        <taxon>Solidesulfovibrio</taxon>
    </lineage>
</organism>
<dbReference type="eggNOG" id="COG3328">
    <property type="taxonomic scope" value="Bacteria"/>
</dbReference>
<comment type="caution">
    <text evidence="7">The sequence shown here is derived from an EMBL/GenBank/DDBJ whole genome shotgun (WGS) entry which is preliminary data.</text>
</comment>
<dbReference type="InterPro" id="IPR001207">
    <property type="entry name" value="Transposase_mutator"/>
</dbReference>
<comment type="function">
    <text evidence="1 6">Required for the transposition of the insertion element.</text>
</comment>
<accession>E1K0Z7</accession>
<protein>
    <recommendedName>
        <fullName evidence="6">Mutator family transposase</fullName>
    </recommendedName>
</protein>
<dbReference type="PANTHER" id="PTHR33217">
    <property type="entry name" value="TRANSPOSASE FOR INSERTION SEQUENCE ELEMENT IS1081"/>
    <property type="match status" value="1"/>
</dbReference>
<dbReference type="Pfam" id="PF00872">
    <property type="entry name" value="Transposase_mut"/>
    <property type="match status" value="1"/>
</dbReference>
<dbReference type="PANTHER" id="PTHR33217:SF5">
    <property type="entry name" value="MUTATOR FAMILY TRANSPOSASE"/>
    <property type="match status" value="1"/>
</dbReference>
<evidence type="ECO:0000256" key="2">
    <source>
        <dbReference type="ARBA" id="ARBA00010961"/>
    </source>
</evidence>
<dbReference type="NCBIfam" id="NF033543">
    <property type="entry name" value="transpos_IS256"/>
    <property type="match status" value="1"/>
</dbReference>
<dbReference type="RefSeq" id="WP_005996165.1">
    <property type="nucleotide sequence ID" value="NZ_AECZ01000035.1"/>
</dbReference>
<evidence type="ECO:0000256" key="1">
    <source>
        <dbReference type="ARBA" id="ARBA00002190"/>
    </source>
</evidence>
<evidence type="ECO:0000313" key="8">
    <source>
        <dbReference type="Proteomes" id="UP000006250"/>
    </source>
</evidence>
<keyword evidence="5 6" id="KW-0233">DNA recombination</keyword>
<evidence type="ECO:0000256" key="5">
    <source>
        <dbReference type="ARBA" id="ARBA00023172"/>
    </source>
</evidence>
<dbReference type="OrthoDB" id="9815585at2"/>
<dbReference type="EMBL" id="AECZ01000035">
    <property type="protein sequence ID" value="EFL49693.1"/>
    <property type="molecule type" value="Genomic_DNA"/>
</dbReference>
<gene>
    <name evidence="7" type="ORF">DesfrDRAFT_3547</name>
</gene>
<reference evidence="7 8" key="1">
    <citation type="submission" date="2010-08" db="EMBL/GenBank/DDBJ databases">
        <title>The draft genome of Desulfovibrio fructosovorans JJ.</title>
        <authorList>
            <consortium name="US DOE Joint Genome Institute (JGI-PGF)"/>
            <person name="Lucas S."/>
            <person name="Copeland A."/>
            <person name="Lapidus A."/>
            <person name="Cheng J.-F."/>
            <person name="Bruce D."/>
            <person name="Goodwin L."/>
            <person name="Pitluck S."/>
            <person name="Land M.L."/>
            <person name="Hauser L."/>
            <person name="Chang Y.-J."/>
            <person name="Jeffries C."/>
            <person name="Wall J.D."/>
            <person name="Stahl D.A."/>
            <person name="Arkin A.P."/>
            <person name="Dehal P."/>
            <person name="Stolyar S.M."/>
            <person name="Hazen T.C."/>
            <person name="Woyke T.J."/>
        </authorList>
    </citation>
    <scope>NUCLEOTIDE SEQUENCE [LARGE SCALE GENOMIC DNA]</scope>
    <source>
        <strain evidence="7 8">JJ</strain>
    </source>
</reference>
<evidence type="ECO:0000256" key="4">
    <source>
        <dbReference type="ARBA" id="ARBA00023125"/>
    </source>
</evidence>
<dbReference type="AlphaFoldDB" id="E1K0Z7"/>
<dbReference type="PROSITE" id="PS01007">
    <property type="entry name" value="TRANSPOSASE_MUTATOR"/>
    <property type="match status" value="1"/>
</dbReference>
<evidence type="ECO:0000256" key="3">
    <source>
        <dbReference type="ARBA" id="ARBA00022578"/>
    </source>
</evidence>
<dbReference type="GO" id="GO:0006313">
    <property type="term" value="P:DNA transposition"/>
    <property type="evidence" value="ECO:0007669"/>
    <property type="project" value="UniProtKB-UniRule"/>
</dbReference>
<keyword evidence="3 6" id="KW-0815">Transposition</keyword>
<keyword evidence="4 6" id="KW-0238">DNA-binding</keyword>
<evidence type="ECO:0000256" key="6">
    <source>
        <dbReference type="RuleBase" id="RU365089"/>
    </source>
</evidence>
<keyword evidence="6" id="KW-0814">Transposable element</keyword>
<evidence type="ECO:0000313" key="7">
    <source>
        <dbReference type="EMBL" id="EFL49693.1"/>
    </source>
</evidence>
<keyword evidence="8" id="KW-1185">Reference proteome</keyword>
<dbReference type="GO" id="GO:0004803">
    <property type="term" value="F:transposase activity"/>
    <property type="evidence" value="ECO:0007669"/>
    <property type="project" value="UniProtKB-UniRule"/>
</dbReference>
<sequence>MLINRDELARKVLEGEITSLDDLNSVLRSMIKDVVETAMGAEMTGFLGYDRYQTPDSGPGNRRNGYSQKELASKVGPIVIDVPRDRKSEFAPAIVKKRHKDIGGFEELILSMYAKGMSTRDIQHHVKEIYNHDISPETVSRITDAVIDKAKEWQNRPLEPIYAIVFMDALFLKLRVDGRVKNVAAYLMVGIDLEGKKECLGIWLGQSESAKYWLNVLNEFKNRGVNDVLIFAVDGLTGFPEAIRAVYPQAEIQRCLVHQVRNSLAQMAWKDRKEVASSLRSIYTAPTEEAGLMALAEFEETWGRKYPHVVLSWKRHWPELATFFNYPEAVRRLIYTTNPIESLNSRVRKTVRGKSVFPTEIALFKALYLAVAEAEKRWTMKTRNWPEIMAQLSIFFQERLKDYLC</sequence>
<proteinExistence type="inferred from homology"/>
<comment type="similarity">
    <text evidence="2 6">Belongs to the transposase mutator family.</text>
</comment>
<name>E1K0Z7_SOLFR</name>
<dbReference type="Proteomes" id="UP000006250">
    <property type="component" value="Unassembled WGS sequence"/>
</dbReference>
<dbReference type="GO" id="GO:0003677">
    <property type="term" value="F:DNA binding"/>
    <property type="evidence" value="ECO:0007669"/>
    <property type="project" value="UniProtKB-UniRule"/>
</dbReference>